<evidence type="ECO:0000313" key="4">
    <source>
        <dbReference type="Proteomes" id="UP000660554"/>
    </source>
</evidence>
<dbReference type="Pfam" id="PF17853">
    <property type="entry name" value="GGDEF_2"/>
    <property type="match status" value="1"/>
</dbReference>
<dbReference type="Proteomes" id="UP000660554">
    <property type="component" value="Unassembled WGS sequence"/>
</dbReference>
<reference evidence="4" key="1">
    <citation type="submission" date="2020-09" db="EMBL/GenBank/DDBJ databases">
        <title>Whole genome shotgun sequence of Streptomyces cinnamonensis NBRC 15873.</title>
        <authorList>
            <person name="Komaki H."/>
            <person name="Tamura T."/>
        </authorList>
    </citation>
    <scope>NUCLEOTIDE SEQUENCE [LARGE SCALE GENOMIC DNA]</scope>
    <source>
        <strain evidence="4">NBRC 15873</strain>
    </source>
</reference>
<evidence type="ECO:0000259" key="2">
    <source>
        <dbReference type="Pfam" id="PF17853"/>
    </source>
</evidence>
<sequence length="122" mass="12465">MAMAQGPEPYGDGYSVVRGIEAAVPARFGNRSILLTTKEGGLICVAPGDQPEVLAHFAEQAYAATDGLVAIGRPAPVPAEWCTPTRRPSTPSTPTGSSRPSPPPVPACGAPLGGPTRVTCSR</sequence>
<dbReference type="InterPro" id="IPR041522">
    <property type="entry name" value="CdaR_GGDEF"/>
</dbReference>
<feature type="domain" description="CdaR GGDEF-like" evidence="2">
    <location>
        <begin position="12"/>
        <end position="80"/>
    </location>
</feature>
<feature type="compositionally biased region" description="Low complexity" evidence="1">
    <location>
        <begin position="83"/>
        <end position="99"/>
    </location>
</feature>
<evidence type="ECO:0000313" key="3">
    <source>
        <dbReference type="EMBL" id="GHI14152.1"/>
    </source>
</evidence>
<feature type="region of interest" description="Disordered" evidence="1">
    <location>
        <begin position="76"/>
        <end position="122"/>
    </location>
</feature>
<gene>
    <name evidence="3" type="ORF">Scinn_36150</name>
</gene>
<proteinExistence type="predicted"/>
<protein>
    <recommendedName>
        <fullName evidence="2">CdaR GGDEF-like domain-containing protein</fullName>
    </recommendedName>
</protein>
<evidence type="ECO:0000256" key="1">
    <source>
        <dbReference type="SAM" id="MobiDB-lite"/>
    </source>
</evidence>
<keyword evidence="4" id="KW-1185">Reference proteome</keyword>
<organism evidence="3 4">
    <name type="scientific">Streptomyces virginiae</name>
    <name type="common">Streptomyces cinnamonensis</name>
    <dbReference type="NCBI Taxonomy" id="1961"/>
    <lineage>
        <taxon>Bacteria</taxon>
        <taxon>Bacillati</taxon>
        <taxon>Actinomycetota</taxon>
        <taxon>Actinomycetes</taxon>
        <taxon>Kitasatosporales</taxon>
        <taxon>Streptomycetaceae</taxon>
        <taxon>Streptomyces</taxon>
    </lineage>
</organism>
<accession>A0ABQ3NMZ5</accession>
<dbReference type="EMBL" id="BNDV01000008">
    <property type="protein sequence ID" value="GHI14152.1"/>
    <property type="molecule type" value="Genomic_DNA"/>
</dbReference>
<comment type="caution">
    <text evidence="3">The sequence shown here is derived from an EMBL/GenBank/DDBJ whole genome shotgun (WGS) entry which is preliminary data.</text>
</comment>
<name>A0ABQ3NMZ5_STRVG</name>